<dbReference type="InterPro" id="IPR011701">
    <property type="entry name" value="MFS"/>
</dbReference>
<feature type="transmembrane region" description="Helical" evidence="6">
    <location>
        <begin position="163"/>
        <end position="185"/>
    </location>
</feature>
<dbReference type="Gene3D" id="1.20.1250.20">
    <property type="entry name" value="MFS general substrate transporter like domains"/>
    <property type="match status" value="1"/>
</dbReference>
<evidence type="ECO:0000256" key="2">
    <source>
        <dbReference type="ARBA" id="ARBA00022692"/>
    </source>
</evidence>
<proteinExistence type="predicted"/>
<accession>A0A1E2RUW7</accession>
<keyword evidence="2 6" id="KW-0812">Transmembrane</keyword>
<dbReference type="PANTHER" id="PTHR23508">
    <property type="entry name" value="CARBOXYLIC ACID TRANSPORTER PROTEIN HOMOLOG"/>
    <property type="match status" value="1"/>
</dbReference>
<evidence type="ECO:0000256" key="6">
    <source>
        <dbReference type="SAM" id="Phobius"/>
    </source>
</evidence>
<evidence type="ECO:0000256" key="3">
    <source>
        <dbReference type="ARBA" id="ARBA00022989"/>
    </source>
</evidence>
<dbReference type="InterPro" id="IPR036259">
    <property type="entry name" value="MFS_trans_sf"/>
</dbReference>
<keyword evidence="3 6" id="KW-1133">Transmembrane helix</keyword>
<feature type="transmembrane region" description="Helical" evidence="6">
    <location>
        <begin position="76"/>
        <end position="95"/>
    </location>
</feature>
<comment type="caution">
    <text evidence="8">The sequence shown here is derived from an EMBL/GenBank/DDBJ whole genome shotgun (WGS) entry which is preliminary data.</text>
</comment>
<feature type="transmembrane region" description="Helical" evidence="6">
    <location>
        <begin position="356"/>
        <end position="378"/>
    </location>
</feature>
<sequence>MSVTTNSGVAGSVPRSEGQGSATRDLSLEIPTKDSMHVALAVGLGYGFDAYAVNIYGLLLPTIAASLNFGSNTAGVIGSLFLVGYTVGTIGFGIAADHYGRKDTLGLSILMYGITCALGGIGSNIIWFTLMRVLTGVGGAGELAVGAPYTCEMFRSKYRAIGVGGIVFSLYSCGYILAGLTALFVVPHFGWRWPFYLAIVPAILLFAFRSKISESVRYVVDKAEDKVSAAQQMLSSERNMSTSEQIAAAEALEGSGDHHQSVEFQLAALLAGTEEDHAQKNNPLYKPFVWLLGIASSAALFWGLLDTSLSSIVSASIVTASCVFLLIVMAMLSWASANSSKGHFWRVPIVRKRIGVGWLIYSANAMGYWGVTTFLTTFMVTKFDVSPEDAIMYAVMFYVFQFFFAYLGTGLSDWLGRRPIAILGALIMIVTTILAAQATDLNTFLIFGAIEIAMLGWLWGIGDCYISELFPTSIRGACFGVSVGGGRVMSIAAPFLVGAGIVAFDGPTIPFLATAGLWVLTIIGYWIGPETSQKPLEQLDEEFLAEAKQA</sequence>
<evidence type="ECO:0000256" key="5">
    <source>
        <dbReference type="SAM" id="MobiDB-lite"/>
    </source>
</evidence>
<feature type="transmembrane region" description="Helical" evidence="6">
    <location>
        <begin position="107"/>
        <end position="127"/>
    </location>
</feature>
<feature type="transmembrane region" description="Helical" evidence="6">
    <location>
        <begin position="191"/>
        <end position="208"/>
    </location>
</feature>
<keyword evidence="9" id="KW-1185">Reference proteome</keyword>
<evidence type="ECO:0000256" key="4">
    <source>
        <dbReference type="ARBA" id="ARBA00023136"/>
    </source>
</evidence>
<organism evidence="8 9">
    <name type="scientific">Methyloligella halotolerans</name>
    <dbReference type="NCBI Taxonomy" id="1177755"/>
    <lineage>
        <taxon>Bacteria</taxon>
        <taxon>Pseudomonadati</taxon>
        <taxon>Pseudomonadota</taxon>
        <taxon>Alphaproteobacteria</taxon>
        <taxon>Hyphomicrobiales</taxon>
        <taxon>Hyphomicrobiaceae</taxon>
        <taxon>Methyloligella</taxon>
    </lineage>
</organism>
<feature type="transmembrane region" description="Helical" evidence="6">
    <location>
        <begin position="288"/>
        <end position="305"/>
    </location>
</feature>
<dbReference type="Proteomes" id="UP000095087">
    <property type="component" value="Unassembled WGS sequence"/>
</dbReference>
<feature type="transmembrane region" description="Helical" evidence="6">
    <location>
        <begin position="478"/>
        <end position="503"/>
    </location>
</feature>
<dbReference type="PANTHER" id="PTHR23508:SF10">
    <property type="entry name" value="CARBOXYLIC ACID TRANSPORTER PROTEIN HOMOLOG"/>
    <property type="match status" value="1"/>
</dbReference>
<dbReference type="GO" id="GO:0005886">
    <property type="term" value="C:plasma membrane"/>
    <property type="evidence" value="ECO:0007669"/>
    <property type="project" value="TreeGrafter"/>
</dbReference>
<feature type="domain" description="Major facilitator superfamily (MFS) profile" evidence="7">
    <location>
        <begin position="38"/>
        <end position="533"/>
    </location>
</feature>
<feature type="transmembrane region" description="Helical" evidence="6">
    <location>
        <begin position="509"/>
        <end position="528"/>
    </location>
</feature>
<feature type="region of interest" description="Disordered" evidence="5">
    <location>
        <begin position="1"/>
        <end position="23"/>
    </location>
</feature>
<feature type="transmembrane region" description="Helical" evidence="6">
    <location>
        <begin position="444"/>
        <end position="466"/>
    </location>
</feature>
<dbReference type="Pfam" id="PF07690">
    <property type="entry name" value="MFS_1"/>
    <property type="match status" value="2"/>
</dbReference>
<dbReference type="AlphaFoldDB" id="A0A1E2RUW7"/>
<evidence type="ECO:0000313" key="9">
    <source>
        <dbReference type="Proteomes" id="UP000095087"/>
    </source>
</evidence>
<dbReference type="InterPro" id="IPR020846">
    <property type="entry name" value="MFS_dom"/>
</dbReference>
<dbReference type="STRING" id="1177755.A7A08_03203"/>
<feature type="transmembrane region" description="Helical" evidence="6">
    <location>
        <begin position="311"/>
        <end position="335"/>
    </location>
</feature>
<dbReference type="PROSITE" id="PS50850">
    <property type="entry name" value="MFS"/>
    <property type="match status" value="1"/>
</dbReference>
<feature type="transmembrane region" description="Helical" evidence="6">
    <location>
        <begin position="420"/>
        <end position="438"/>
    </location>
</feature>
<dbReference type="EMBL" id="MASI01000015">
    <property type="protein sequence ID" value="ODA65910.1"/>
    <property type="molecule type" value="Genomic_DNA"/>
</dbReference>
<feature type="transmembrane region" description="Helical" evidence="6">
    <location>
        <begin position="38"/>
        <end position="64"/>
    </location>
</feature>
<evidence type="ECO:0000259" key="7">
    <source>
        <dbReference type="PROSITE" id="PS50850"/>
    </source>
</evidence>
<reference evidence="8 9" key="1">
    <citation type="submission" date="2016-07" db="EMBL/GenBank/DDBJ databases">
        <title>Draft genome sequence of Methyloligella halotolerans C2T (VKM B-2706T=CCUG 61687T=DSM 25045T), a halotolerant polyhydroxybutyrate accumulating methylotroph.</title>
        <authorList>
            <person name="Vasilenko O.V."/>
            <person name="Doronina N.V."/>
            <person name="Poroshina M.N."/>
            <person name="Tarlachkov S.V."/>
            <person name="Trotsenko Y.A."/>
        </authorList>
    </citation>
    <scope>NUCLEOTIDE SEQUENCE [LARGE SCALE GENOMIC DNA]</scope>
    <source>
        <strain evidence="8 9">VKM B-2706</strain>
    </source>
</reference>
<keyword evidence="4 6" id="KW-0472">Membrane</keyword>
<gene>
    <name evidence="8" type="ORF">A7A08_03203</name>
</gene>
<comment type="subcellular location">
    <subcellularLocation>
        <location evidence="1">Membrane</location>
        <topology evidence="1">Multi-pass membrane protein</topology>
    </subcellularLocation>
</comment>
<dbReference type="GO" id="GO:0046943">
    <property type="term" value="F:carboxylic acid transmembrane transporter activity"/>
    <property type="evidence" value="ECO:0007669"/>
    <property type="project" value="TreeGrafter"/>
</dbReference>
<dbReference type="CDD" id="cd17316">
    <property type="entry name" value="MFS_SV2_like"/>
    <property type="match status" value="1"/>
</dbReference>
<feature type="transmembrane region" description="Helical" evidence="6">
    <location>
        <begin position="390"/>
        <end position="408"/>
    </location>
</feature>
<name>A0A1E2RUW7_9HYPH</name>
<evidence type="ECO:0000256" key="1">
    <source>
        <dbReference type="ARBA" id="ARBA00004141"/>
    </source>
</evidence>
<evidence type="ECO:0000313" key="8">
    <source>
        <dbReference type="EMBL" id="ODA65910.1"/>
    </source>
</evidence>
<protein>
    <submittedName>
        <fullName evidence="8">Putative niacin/nicotinamide transporter NaiP</fullName>
    </submittedName>
</protein>
<dbReference type="SUPFAM" id="SSF103473">
    <property type="entry name" value="MFS general substrate transporter"/>
    <property type="match status" value="1"/>
</dbReference>